<dbReference type="STRING" id="1328313.DS2_06831"/>
<evidence type="ECO:0000256" key="1">
    <source>
        <dbReference type="SAM" id="SignalP"/>
    </source>
</evidence>
<evidence type="ECO:0000313" key="3">
    <source>
        <dbReference type="Proteomes" id="UP000019276"/>
    </source>
</evidence>
<dbReference type="eggNOG" id="COG0834">
    <property type="taxonomic scope" value="Bacteria"/>
</dbReference>
<protein>
    <submittedName>
        <fullName evidence="2">SMF protein</fullName>
    </submittedName>
</protein>
<dbReference type="OrthoDB" id="547680at2"/>
<feature type="chain" id="PRO_5004898763" evidence="1">
    <location>
        <begin position="21"/>
        <end position="288"/>
    </location>
</feature>
<keyword evidence="1" id="KW-0732">Signal</keyword>
<reference evidence="2 3" key="1">
    <citation type="journal article" date="2014" name="Genome Announc.">
        <title>Draft Genome Sequence of the Agar-Degrading Bacterium Catenovulum sp. Strain DS-2, Isolated from Intestines of Haliotis diversicolor.</title>
        <authorList>
            <person name="Shan D."/>
            <person name="Li X."/>
            <person name="Gu Z."/>
            <person name="Wei G."/>
            <person name="Gao Z."/>
            <person name="Shao Z."/>
        </authorList>
    </citation>
    <scope>NUCLEOTIDE SEQUENCE [LARGE SCALE GENOMIC DNA]</scope>
    <source>
        <strain evidence="2 3">DS-2</strain>
    </source>
</reference>
<sequence>MKKLIAVLALTLSCHSQGIAKTVVTFATGIQGDVKQQYEYNLVKLALDNTVEDYGSYQINLRPGDTPSYTRMRVEAEEKQFNNYLYKDSVSNELLEKLQAVHFPVELGVAGYRVGLISPEAQSKLRTVQTKEDASSLKIIQGRGWLDGDILRSQGFRVVEGSHIEGLFYMAANNRGDMFPLGAHELKREWDKFKHIDGLRYDTEICIYYPLPKFFFTHPDNKLLAERVQIGLERAYQSGELSALWKEYFYERFQFSNLKQRRIFKFANPMISKVDRRYEQYILDPNTL</sequence>
<dbReference type="SUPFAM" id="SSF53850">
    <property type="entry name" value="Periplasmic binding protein-like II"/>
    <property type="match status" value="1"/>
</dbReference>
<proteinExistence type="predicted"/>
<keyword evidence="3" id="KW-1185">Reference proteome</keyword>
<gene>
    <name evidence="2" type="ORF">DS2_06831</name>
</gene>
<dbReference type="RefSeq" id="WP_035013947.1">
    <property type="nucleotide sequence ID" value="NZ_ARZY01000009.1"/>
</dbReference>
<organism evidence="2 3">
    <name type="scientific">Catenovulum agarivorans DS-2</name>
    <dbReference type="NCBI Taxonomy" id="1328313"/>
    <lineage>
        <taxon>Bacteria</taxon>
        <taxon>Pseudomonadati</taxon>
        <taxon>Pseudomonadota</taxon>
        <taxon>Gammaproteobacteria</taxon>
        <taxon>Alteromonadales</taxon>
        <taxon>Alteromonadaceae</taxon>
        <taxon>Catenovulum</taxon>
    </lineage>
</organism>
<accession>W7QZF7</accession>
<comment type="caution">
    <text evidence="2">The sequence shown here is derived from an EMBL/GenBank/DDBJ whole genome shotgun (WGS) entry which is preliminary data.</text>
</comment>
<name>W7QZF7_9ALTE</name>
<dbReference type="EMBL" id="ARZY01000009">
    <property type="protein sequence ID" value="EWH10745.1"/>
    <property type="molecule type" value="Genomic_DNA"/>
</dbReference>
<dbReference type="Proteomes" id="UP000019276">
    <property type="component" value="Unassembled WGS sequence"/>
</dbReference>
<feature type="signal peptide" evidence="1">
    <location>
        <begin position="1"/>
        <end position="20"/>
    </location>
</feature>
<dbReference type="AlphaFoldDB" id="W7QZF7"/>
<evidence type="ECO:0000313" key="2">
    <source>
        <dbReference type="EMBL" id="EWH10745.1"/>
    </source>
</evidence>